<keyword evidence="6" id="KW-1278">Translocase</keyword>
<keyword evidence="6 7" id="KW-0472">Membrane</keyword>
<name>W0EDU8_9FIRM</name>
<keyword evidence="6 7" id="KW-0812">Transmembrane</keyword>
<protein>
    <recommendedName>
        <fullName evidence="6">Ion-translocating oxidoreductase complex subunit G</fullName>
        <ecNumber evidence="6">7.-.-.-</ecNumber>
    </recommendedName>
    <alternativeName>
        <fullName evidence="6">Rnf electron transport complex subunit G</fullName>
    </alternativeName>
</protein>
<proteinExistence type="inferred from homology"/>
<dbReference type="Proteomes" id="UP000010847">
    <property type="component" value="Chromosome"/>
</dbReference>
<organism evidence="9 10">
    <name type="scientific">Desulfitobacterium metallireducens DSM 15288</name>
    <dbReference type="NCBI Taxonomy" id="871968"/>
    <lineage>
        <taxon>Bacteria</taxon>
        <taxon>Bacillati</taxon>
        <taxon>Bacillota</taxon>
        <taxon>Clostridia</taxon>
        <taxon>Eubacteriales</taxon>
        <taxon>Desulfitobacteriaceae</taxon>
        <taxon>Desulfitobacterium</taxon>
    </lineage>
</organism>
<keyword evidence="6 7" id="KW-1133">Transmembrane helix</keyword>
<keyword evidence="4 6" id="KW-0288">FMN</keyword>
<keyword evidence="1 6" id="KW-0813">Transport</keyword>
<dbReference type="InterPro" id="IPR010209">
    <property type="entry name" value="Ion_transpt_RnfG/RsxG"/>
</dbReference>
<evidence type="ECO:0000256" key="3">
    <source>
        <dbReference type="ARBA" id="ARBA00022630"/>
    </source>
</evidence>
<keyword evidence="10" id="KW-1185">Reference proteome</keyword>
<comment type="subcellular location">
    <subcellularLocation>
        <location evidence="6">Cell membrane</location>
        <topology evidence="6">Single-pass membrane protein</topology>
    </subcellularLocation>
</comment>
<dbReference type="STRING" id="871968.DESME_09445"/>
<comment type="similarity">
    <text evidence="6">Belongs to the RnfG family.</text>
</comment>
<evidence type="ECO:0000313" key="10">
    <source>
        <dbReference type="Proteomes" id="UP000010847"/>
    </source>
</evidence>
<reference evidence="9 10" key="1">
    <citation type="submission" date="2013-12" db="EMBL/GenBank/DDBJ databases">
        <authorList>
            <consortium name="DOE Joint Genome Institute"/>
            <person name="Smidt H."/>
            <person name="Huntemann M."/>
            <person name="Han J."/>
            <person name="Chen A."/>
            <person name="Kyrpides N."/>
            <person name="Mavromatis K."/>
            <person name="Markowitz V."/>
            <person name="Palaniappan K."/>
            <person name="Ivanova N."/>
            <person name="Schaumberg A."/>
            <person name="Pati A."/>
            <person name="Liolios K."/>
            <person name="Nordberg H.P."/>
            <person name="Cantor M.N."/>
            <person name="Hua S.X."/>
            <person name="Woyke T."/>
        </authorList>
    </citation>
    <scope>NUCLEOTIDE SEQUENCE [LARGE SCALE GENOMIC DNA]</scope>
    <source>
        <strain evidence="10">DSM 15288</strain>
    </source>
</reference>
<dbReference type="InterPro" id="IPR007329">
    <property type="entry name" value="FMN-bd"/>
</dbReference>
<dbReference type="GO" id="GO:0009055">
    <property type="term" value="F:electron transfer activity"/>
    <property type="evidence" value="ECO:0007669"/>
    <property type="project" value="InterPro"/>
</dbReference>
<dbReference type="GO" id="GO:0005886">
    <property type="term" value="C:plasma membrane"/>
    <property type="evidence" value="ECO:0007669"/>
    <property type="project" value="UniProtKB-SubCell"/>
</dbReference>
<dbReference type="PIRSF" id="PIRSF006091">
    <property type="entry name" value="E_trnsport_RnfG"/>
    <property type="match status" value="1"/>
</dbReference>
<gene>
    <name evidence="6" type="primary">rnfG</name>
    <name evidence="9" type="ORF">DESME_09445</name>
</gene>
<dbReference type="PANTHER" id="PTHR36118">
    <property type="entry name" value="ION-TRANSLOCATING OXIDOREDUCTASE COMPLEX SUBUNIT G"/>
    <property type="match status" value="1"/>
</dbReference>
<dbReference type="RefSeq" id="WP_006718394.1">
    <property type="nucleotide sequence ID" value="NZ_CP007032.1"/>
</dbReference>
<feature type="domain" description="FMN-binding" evidence="8">
    <location>
        <begin position="93"/>
        <end position="181"/>
    </location>
</feature>
<feature type="modified residue" description="FMN phosphoryl threonine" evidence="6">
    <location>
        <position position="164"/>
    </location>
</feature>
<comment type="function">
    <text evidence="6">Part of a membrane-bound complex that couples electron transfer with translocation of ions across the membrane.</text>
</comment>
<dbReference type="NCBIfam" id="TIGR01947">
    <property type="entry name" value="rnfG"/>
    <property type="match status" value="1"/>
</dbReference>
<dbReference type="Gene3D" id="3.90.1010.20">
    <property type="match status" value="1"/>
</dbReference>
<dbReference type="EC" id="7.-.-.-" evidence="6"/>
<sequence length="189" mass="20521">MTSEYAEKNRNSILKIALNLTAACVISGLIIGIVYFFTKDIAIQKQIELKNLALQSLVAEADQYTRIPDKTDWYTASKNGQVIAYIVPTESKGYGGPIKMLVAIDKNNKIIKYTILESKETPGLGDKASKPLFADQFVGKSVNNLQVTKNQSDKESIQAISGATISSKAVTLAVKNAMDEVANFAKGVN</sequence>
<dbReference type="SMART" id="SM00900">
    <property type="entry name" value="FMN_bind"/>
    <property type="match status" value="1"/>
</dbReference>
<evidence type="ECO:0000256" key="4">
    <source>
        <dbReference type="ARBA" id="ARBA00022643"/>
    </source>
</evidence>
<dbReference type="HOGENOM" id="CLU_077882_2_0_9"/>
<evidence type="ECO:0000256" key="2">
    <source>
        <dbReference type="ARBA" id="ARBA00022553"/>
    </source>
</evidence>
<dbReference type="KEGG" id="dmt:DESME_09445"/>
<dbReference type="EMBL" id="CP007032">
    <property type="protein sequence ID" value="AHF07236.1"/>
    <property type="molecule type" value="Genomic_DNA"/>
</dbReference>
<dbReference type="GO" id="GO:0010181">
    <property type="term" value="F:FMN binding"/>
    <property type="evidence" value="ECO:0007669"/>
    <property type="project" value="InterPro"/>
</dbReference>
<dbReference type="OrthoDB" id="9794010at2"/>
<evidence type="ECO:0000256" key="6">
    <source>
        <dbReference type="HAMAP-Rule" id="MF_00479"/>
    </source>
</evidence>
<keyword evidence="2 6" id="KW-0597">Phosphoprotein</keyword>
<evidence type="ECO:0000313" key="9">
    <source>
        <dbReference type="EMBL" id="AHF07236.1"/>
    </source>
</evidence>
<evidence type="ECO:0000256" key="5">
    <source>
        <dbReference type="ARBA" id="ARBA00022982"/>
    </source>
</evidence>
<dbReference type="PANTHER" id="PTHR36118:SF1">
    <property type="entry name" value="ION-TRANSLOCATING OXIDOREDUCTASE COMPLEX SUBUNIT G"/>
    <property type="match status" value="1"/>
</dbReference>
<dbReference type="eggNOG" id="COG4659">
    <property type="taxonomic scope" value="Bacteria"/>
</dbReference>
<dbReference type="GO" id="GO:0022900">
    <property type="term" value="P:electron transport chain"/>
    <property type="evidence" value="ECO:0007669"/>
    <property type="project" value="UniProtKB-UniRule"/>
</dbReference>
<evidence type="ECO:0000256" key="1">
    <source>
        <dbReference type="ARBA" id="ARBA00022448"/>
    </source>
</evidence>
<evidence type="ECO:0000259" key="8">
    <source>
        <dbReference type="SMART" id="SM00900"/>
    </source>
</evidence>
<dbReference type="AlphaFoldDB" id="W0EDU8"/>
<evidence type="ECO:0000256" key="7">
    <source>
        <dbReference type="SAM" id="Phobius"/>
    </source>
</evidence>
<feature type="transmembrane region" description="Helical" evidence="7">
    <location>
        <begin position="12"/>
        <end position="37"/>
    </location>
</feature>
<comment type="subunit">
    <text evidence="6">The complex is composed of six subunits: RnfA, RnfB, RnfC, RnfD, RnfE and RnfG.</text>
</comment>
<dbReference type="Pfam" id="PF04205">
    <property type="entry name" value="FMN_bind"/>
    <property type="match status" value="1"/>
</dbReference>
<keyword evidence="6" id="KW-1003">Cell membrane</keyword>
<keyword evidence="5 6" id="KW-0249">Electron transport</keyword>
<accession>W0EDU8</accession>
<comment type="cofactor">
    <cofactor evidence="6">
        <name>FMN</name>
        <dbReference type="ChEBI" id="CHEBI:58210"/>
    </cofactor>
</comment>
<keyword evidence="3 6" id="KW-0285">Flavoprotein</keyword>
<dbReference type="HAMAP" id="MF_00479">
    <property type="entry name" value="RsxG_RnfG"/>
    <property type="match status" value="1"/>
</dbReference>